<protein>
    <submittedName>
        <fullName evidence="1">Uncharacterized protein</fullName>
    </submittedName>
</protein>
<accession>A0A0E9Q6F6</accession>
<sequence length="15" mass="1915">MFTLDVQSFENRQWN</sequence>
<proteinExistence type="predicted"/>
<evidence type="ECO:0000313" key="1">
    <source>
        <dbReference type="EMBL" id="JAH12117.1"/>
    </source>
</evidence>
<organism evidence="1">
    <name type="scientific">Anguilla anguilla</name>
    <name type="common">European freshwater eel</name>
    <name type="synonym">Muraena anguilla</name>
    <dbReference type="NCBI Taxonomy" id="7936"/>
    <lineage>
        <taxon>Eukaryota</taxon>
        <taxon>Metazoa</taxon>
        <taxon>Chordata</taxon>
        <taxon>Craniata</taxon>
        <taxon>Vertebrata</taxon>
        <taxon>Euteleostomi</taxon>
        <taxon>Actinopterygii</taxon>
        <taxon>Neopterygii</taxon>
        <taxon>Teleostei</taxon>
        <taxon>Anguilliformes</taxon>
        <taxon>Anguillidae</taxon>
        <taxon>Anguilla</taxon>
    </lineage>
</organism>
<reference evidence="1" key="1">
    <citation type="submission" date="2014-11" db="EMBL/GenBank/DDBJ databases">
        <authorList>
            <person name="Amaro Gonzalez C."/>
        </authorList>
    </citation>
    <scope>NUCLEOTIDE SEQUENCE</scope>
</reference>
<dbReference type="EMBL" id="GBXM01096460">
    <property type="protein sequence ID" value="JAH12117.1"/>
    <property type="molecule type" value="Transcribed_RNA"/>
</dbReference>
<name>A0A0E9Q6F6_ANGAN</name>
<reference evidence="1" key="2">
    <citation type="journal article" date="2015" name="Fish Shellfish Immunol.">
        <title>Early steps in the European eel (Anguilla anguilla)-Vibrio vulnificus interaction in the gills: Role of the RtxA13 toxin.</title>
        <authorList>
            <person name="Callol A."/>
            <person name="Pajuelo D."/>
            <person name="Ebbesson L."/>
            <person name="Teles M."/>
            <person name="MacKenzie S."/>
            <person name="Amaro C."/>
        </authorList>
    </citation>
    <scope>NUCLEOTIDE SEQUENCE</scope>
</reference>